<dbReference type="AlphaFoldDB" id="A0A131Z2T1"/>
<evidence type="ECO:0000313" key="2">
    <source>
        <dbReference type="EMBL" id="JAP85709.1"/>
    </source>
</evidence>
<feature type="chain" id="PRO_5007286493" evidence="1">
    <location>
        <begin position="17"/>
        <end position="191"/>
    </location>
</feature>
<sequence>MYTLLGILITVATSLCSNVSSKCEVSDAAEKVLPVVNVFNTSEPLWFYQKSSTSGNAPVTCIVLGMINITKNDYYAWQNESFRNGLRLTERCHGTFKNGTRQNLGMINFSCDDTGSHTLYEEMELIYAEQNCSVFIVTVPSLSALLPQPTCRMYIPDNAVDNGPTPNCSYYFNTNCTGKPAVFYNKTCRTL</sequence>
<proteinExistence type="predicted"/>
<name>A0A131Z2T1_RHIAP</name>
<reference evidence="2" key="1">
    <citation type="journal article" date="2016" name="Ticks Tick Borne Dis.">
        <title>De novo assembly and annotation of the salivary gland transcriptome of Rhipicephalus appendiculatus male and female ticks during blood feeding.</title>
        <authorList>
            <person name="de Castro M.H."/>
            <person name="de Klerk D."/>
            <person name="Pienaar R."/>
            <person name="Latif A.A."/>
            <person name="Rees D.J."/>
            <person name="Mans B.J."/>
        </authorList>
    </citation>
    <scope>NUCLEOTIDE SEQUENCE</scope>
    <source>
        <tissue evidence="2">Salivary glands</tissue>
    </source>
</reference>
<dbReference type="Gene3D" id="2.40.128.20">
    <property type="match status" value="1"/>
</dbReference>
<feature type="signal peptide" evidence="1">
    <location>
        <begin position="1"/>
        <end position="16"/>
    </location>
</feature>
<evidence type="ECO:0000256" key="1">
    <source>
        <dbReference type="SAM" id="SignalP"/>
    </source>
</evidence>
<accession>A0A131Z2T1</accession>
<dbReference type="InterPro" id="IPR012674">
    <property type="entry name" value="Calycin"/>
</dbReference>
<organism evidence="2">
    <name type="scientific">Rhipicephalus appendiculatus</name>
    <name type="common">Brown ear tick</name>
    <dbReference type="NCBI Taxonomy" id="34631"/>
    <lineage>
        <taxon>Eukaryota</taxon>
        <taxon>Metazoa</taxon>
        <taxon>Ecdysozoa</taxon>
        <taxon>Arthropoda</taxon>
        <taxon>Chelicerata</taxon>
        <taxon>Arachnida</taxon>
        <taxon>Acari</taxon>
        <taxon>Parasitiformes</taxon>
        <taxon>Ixodida</taxon>
        <taxon>Ixodoidea</taxon>
        <taxon>Ixodidae</taxon>
        <taxon>Rhipicephalinae</taxon>
        <taxon>Rhipicephalus</taxon>
        <taxon>Rhipicephalus</taxon>
    </lineage>
</organism>
<keyword evidence="1" id="KW-0732">Signal</keyword>
<dbReference type="GO" id="GO:0043176">
    <property type="term" value="F:amine binding"/>
    <property type="evidence" value="ECO:0007669"/>
    <property type="project" value="InterPro"/>
</dbReference>
<dbReference type="GO" id="GO:0030682">
    <property type="term" value="P:symbiont-mediated perturbation of host defenses"/>
    <property type="evidence" value="ECO:0007669"/>
    <property type="project" value="InterPro"/>
</dbReference>
<dbReference type="InterPro" id="IPR002970">
    <property type="entry name" value="Tick_his-bd"/>
</dbReference>
<dbReference type="EMBL" id="GEDV01002848">
    <property type="protein sequence ID" value="JAP85709.1"/>
    <property type="molecule type" value="Transcribed_RNA"/>
</dbReference>
<protein>
    <submittedName>
        <fullName evidence="2">Lipocalin</fullName>
    </submittedName>
</protein>
<dbReference type="SUPFAM" id="SSF50814">
    <property type="entry name" value="Lipocalins"/>
    <property type="match status" value="1"/>
</dbReference>
<dbReference type="Pfam" id="PF02098">
    <property type="entry name" value="His_binding"/>
    <property type="match status" value="1"/>
</dbReference>